<accession>A0ABT8BRQ7</accession>
<sequence>MISQLISAPFRACATVHMEVQPEISPTFTNDRLSETDARDLPISFPNGTPKLKSAFALLCKFARSDTA</sequence>
<organism evidence="1 2">
    <name type="scientific">Vibrio ostreicida</name>
    <dbReference type="NCBI Taxonomy" id="526588"/>
    <lineage>
        <taxon>Bacteria</taxon>
        <taxon>Pseudomonadati</taxon>
        <taxon>Pseudomonadota</taxon>
        <taxon>Gammaproteobacteria</taxon>
        <taxon>Vibrionales</taxon>
        <taxon>Vibrionaceae</taxon>
        <taxon>Vibrio</taxon>
    </lineage>
</organism>
<protein>
    <submittedName>
        <fullName evidence="1">Uncharacterized protein</fullName>
    </submittedName>
</protein>
<evidence type="ECO:0000313" key="2">
    <source>
        <dbReference type="Proteomes" id="UP001238540"/>
    </source>
</evidence>
<name>A0ABT8BRQ7_9VIBR</name>
<reference evidence="2" key="1">
    <citation type="journal article" date="2019" name="Int. J. Syst. Evol. Microbiol.">
        <title>The Global Catalogue of Microorganisms (GCM) 10K type strain sequencing project: providing services to taxonomists for standard genome sequencing and annotation.</title>
        <authorList>
            <consortium name="The Broad Institute Genomics Platform"/>
            <consortium name="The Broad Institute Genome Sequencing Center for Infectious Disease"/>
            <person name="Wu L."/>
            <person name="Ma J."/>
        </authorList>
    </citation>
    <scope>NUCLEOTIDE SEQUENCE [LARGE SCALE GENOMIC DNA]</scope>
    <source>
        <strain evidence="2">CECT 7398</strain>
    </source>
</reference>
<gene>
    <name evidence="1" type="ORF">QWZ16_08635</name>
</gene>
<comment type="caution">
    <text evidence="1">The sequence shown here is derived from an EMBL/GenBank/DDBJ whole genome shotgun (WGS) entry which is preliminary data.</text>
</comment>
<proteinExistence type="predicted"/>
<keyword evidence="2" id="KW-1185">Reference proteome</keyword>
<dbReference type="RefSeq" id="WP_290311508.1">
    <property type="nucleotide sequence ID" value="NZ_JAUFQC010000001.1"/>
</dbReference>
<dbReference type="EMBL" id="JAUFQC010000001">
    <property type="protein sequence ID" value="MDN3609765.1"/>
    <property type="molecule type" value="Genomic_DNA"/>
</dbReference>
<dbReference type="Proteomes" id="UP001238540">
    <property type="component" value="Unassembled WGS sequence"/>
</dbReference>
<evidence type="ECO:0000313" key="1">
    <source>
        <dbReference type="EMBL" id="MDN3609765.1"/>
    </source>
</evidence>